<feature type="compositionally biased region" description="Basic and acidic residues" evidence="1">
    <location>
        <begin position="69"/>
        <end position="84"/>
    </location>
</feature>
<proteinExistence type="predicted"/>
<dbReference type="STRING" id="497965.Cyan7822_2077"/>
<evidence type="ECO:0000313" key="4">
    <source>
        <dbReference type="Proteomes" id="UP000008206"/>
    </source>
</evidence>
<organism evidence="3 4">
    <name type="scientific">Gloeothece verrucosa (strain PCC 7822)</name>
    <name type="common">Cyanothece sp. (strain PCC 7822)</name>
    <dbReference type="NCBI Taxonomy" id="497965"/>
    <lineage>
        <taxon>Bacteria</taxon>
        <taxon>Bacillati</taxon>
        <taxon>Cyanobacteriota</taxon>
        <taxon>Cyanophyceae</taxon>
        <taxon>Oscillatoriophycideae</taxon>
        <taxon>Chroococcales</taxon>
        <taxon>Aphanothecaceae</taxon>
        <taxon>Gloeothece</taxon>
        <taxon>Gloeothece verrucosa</taxon>
    </lineage>
</organism>
<dbReference type="Gene3D" id="2.30.30.40">
    <property type="entry name" value="SH3 Domains"/>
    <property type="match status" value="1"/>
</dbReference>
<protein>
    <submittedName>
        <fullName evidence="3">SH3 type 3 domain protein</fullName>
    </submittedName>
</protein>
<sequence>MGRLSGLLQFILGFLLGVCLLAGGTAALGFVFFSQMVAPPPKPLFDAEKQEKDKNPKKEPVAKVSPVKTETKVASEPAKEESKPEPSPQEQEEKLPQGAYKATVTWPEGLSIRDQAGADASRIGGVMYNDKIIVLETTPDGQWQKIRIVGGTQEGWIKAGNIQKIE</sequence>
<dbReference type="Pfam" id="PF08239">
    <property type="entry name" value="SH3_3"/>
    <property type="match status" value="1"/>
</dbReference>
<dbReference type="AlphaFoldDB" id="E0UCI8"/>
<dbReference type="EMBL" id="CP002198">
    <property type="protein sequence ID" value="ADN14059.1"/>
    <property type="molecule type" value="Genomic_DNA"/>
</dbReference>
<accession>E0UCI8</accession>
<evidence type="ECO:0000259" key="2">
    <source>
        <dbReference type="Pfam" id="PF08239"/>
    </source>
</evidence>
<name>E0UCI8_GLOV7</name>
<feature type="domain" description="SH3b" evidence="2">
    <location>
        <begin position="109"/>
        <end position="162"/>
    </location>
</feature>
<evidence type="ECO:0000313" key="3">
    <source>
        <dbReference type="EMBL" id="ADN14059.1"/>
    </source>
</evidence>
<dbReference type="RefSeq" id="WP_013322165.1">
    <property type="nucleotide sequence ID" value="NC_014501.1"/>
</dbReference>
<dbReference type="OrthoDB" id="573524at2"/>
<dbReference type="HOGENOM" id="CLU_137425_0_0_3"/>
<reference evidence="4" key="1">
    <citation type="journal article" date="2011" name="MBio">
        <title>Novel metabolic attributes of the genus Cyanothece, comprising a group of unicellular nitrogen-fixing Cyanobacteria.</title>
        <authorList>
            <person name="Bandyopadhyay A."/>
            <person name="Elvitigala T."/>
            <person name="Welsh E."/>
            <person name="Stockel J."/>
            <person name="Liberton M."/>
            <person name="Min H."/>
            <person name="Sherman L.A."/>
            <person name="Pakrasi H.B."/>
        </authorList>
    </citation>
    <scope>NUCLEOTIDE SEQUENCE [LARGE SCALE GENOMIC DNA]</scope>
    <source>
        <strain evidence="4">PCC 7822</strain>
    </source>
</reference>
<keyword evidence="4" id="KW-1185">Reference proteome</keyword>
<evidence type="ECO:0000256" key="1">
    <source>
        <dbReference type="SAM" id="MobiDB-lite"/>
    </source>
</evidence>
<dbReference type="InterPro" id="IPR003646">
    <property type="entry name" value="SH3-like_bac-type"/>
</dbReference>
<feature type="region of interest" description="Disordered" evidence="1">
    <location>
        <begin position="42"/>
        <end position="100"/>
    </location>
</feature>
<feature type="compositionally biased region" description="Basic and acidic residues" evidence="1">
    <location>
        <begin position="45"/>
        <end position="61"/>
    </location>
</feature>
<dbReference type="eggNOG" id="COG3103">
    <property type="taxonomic scope" value="Bacteria"/>
</dbReference>
<dbReference type="Proteomes" id="UP000008206">
    <property type="component" value="Chromosome"/>
</dbReference>
<dbReference type="KEGG" id="cyj:Cyan7822_2077"/>
<gene>
    <name evidence="3" type="ordered locus">Cyan7822_2077</name>
</gene>